<sequence length="107" mass="11984">MTVIVKAKHLCYGLPSAWDVWTEDGEHFRFKYRYGTAQVYVRATGGMLSLESAVRLGDRLGGITTLEEFCEATGFTLDLRTPYVPLPDPDEGIELVDDPAWSLRSVN</sequence>
<protein>
    <submittedName>
        <fullName evidence="1">Uncharacterized protein</fullName>
    </submittedName>
</protein>
<name>A0ABS0DI84_9NOCA</name>
<organism evidence="1 2">
    <name type="scientific">Nocardia higoensis</name>
    <dbReference type="NCBI Taxonomy" id="228599"/>
    <lineage>
        <taxon>Bacteria</taxon>
        <taxon>Bacillati</taxon>
        <taxon>Actinomycetota</taxon>
        <taxon>Actinomycetes</taxon>
        <taxon>Mycobacteriales</taxon>
        <taxon>Nocardiaceae</taxon>
        <taxon>Nocardia</taxon>
    </lineage>
</organism>
<dbReference type="EMBL" id="JADLQN010000010">
    <property type="protein sequence ID" value="MBF6358176.1"/>
    <property type="molecule type" value="Genomic_DNA"/>
</dbReference>
<reference evidence="1 2" key="1">
    <citation type="submission" date="2020-10" db="EMBL/GenBank/DDBJ databases">
        <title>Identification of Nocardia species via Next-generation sequencing and recognition of intraspecies genetic diversity.</title>
        <authorList>
            <person name="Li P."/>
            <person name="Li P."/>
            <person name="Lu B."/>
        </authorList>
    </citation>
    <scope>NUCLEOTIDE SEQUENCE [LARGE SCALE GENOMIC DNA]</scope>
    <source>
        <strain evidence="1 2">BJ06-0143</strain>
    </source>
</reference>
<comment type="caution">
    <text evidence="1">The sequence shown here is derived from an EMBL/GenBank/DDBJ whole genome shotgun (WGS) entry which is preliminary data.</text>
</comment>
<dbReference type="RefSeq" id="WP_195005015.1">
    <property type="nucleotide sequence ID" value="NZ_JADLQN010000010.1"/>
</dbReference>
<evidence type="ECO:0000313" key="2">
    <source>
        <dbReference type="Proteomes" id="UP000707731"/>
    </source>
</evidence>
<proteinExistence type="predicted"/>
<evidence type="ECO:0000313" key="1">
    <source>
        <dbReference type="EMBL" id="MBF6358176.1"/>
    </source>
</evidence>
<accession>A0ABS0DI84</accession>
<dbReference type="Proteomes" id="UP000707731">
    <property type="component" value="Unassembled WGS sequence"/>
</dbReference>
<keyword evidence="2" id="KW-1185">Reference proteome</keyword>
<gene>
    <name evidence="1" type="ORF">IU449_27135</name>
</gene>